<keyword evidence="2" id="KW-1185">Reference proteome</keyword>
<accession>A0A1B7NMH8</accession>
<evidence type="ECO:0000313" key="1">
    <source>
        <dbReference type="EMBL" id="OAX77992.1"/>
    </source>
</evidence>
<gene>
    <name evidence="1" type="ORF">ACJ72_07703</name>
</gene>
<dbReference type="EMBL" id="LGUA01001837">
    <property type="protein sequence ID" value="OAX77992.1"/>
    <property type="molecule type" value="Genomic_DNA"/>
</dbReference>
<evidence type="ECO:0008006" key="3">
    <source>
        <dbReference type="Google" id="ProtNLM"/>
    </source>
</evidence>
<dbReference type="Proteomes" id="UP000091918">
    <property type="component" value="Unassembled WGS sequence"/>
</dbReference>
<dbReference type="OrthoDB" id="4185642at2759"/>
<name>A0A1B7NMH8_9EURO</name>
<protein>
    <recommendedName>
        <fullName evidence="3">Protein kinase domain-containing protein</fullName>
    </recommendedName>
</protein>
<evidence type="ECO:0000313" key="2">
    <source>
        <dbReference type="Proteomes" id="UP000091918"/>
    </source>
</evidence>
<organism evidence="1 2">
    <name type="scientific">Emergomyces africanus</name>
    <dbReference type="NCBI Taxonomy" id="1955775"/>
    <lineage>
        <taxon>Eukaryota</taxon>
        <taxon>Fungi</taxon>
        <taxon>Dikarya</taxon>
        <taxon>Ascomycota</taxon>
        <taxon>Pezizomycotina</taxon>
        <taxon>Eurotiomycetes</taxon>
        <taxon>Eurotiomycetidae</taxon>
        <taxon>Onygenales</taxon>
        <taxon>Ajellomycetaceae</taxon>
        <taxon>Emergomyces</taxon>
    </lineage>
</organism>
<comment type="caution">
    <text evidence="1">The sequence shown here is derived from an EMBL/GenBank/DDBJ whole genome shotgun (WGS) entry which is preliminary data.</text>
</comment>
<sequence>MSTTVVSHGSLKVFHNNENPGYARDCIRDLNRSRCEIRAYCRLKWFKICDSDTVPNFYDFMLAIDPANCASYLDVFQHDTDFPCVILIEYLSNPLIMNCVTYTTECMQKAVIGIQQIHLALVKHNNPYSKNILIVPDDQKRII</sequence>
<dbReference type="AlphaFoldDB" id="A0A1B7NMH8"/>
<dbReference type="STRING" id="1658172.A0A1B7NMH8"/>
<reference evidence="1 2" key="1">
    <citation type="submission" date="2015-07" db="EMBL/GenBank/DDBJ databases">
        <title>Emmonsia species relationships and genome sequence.</title>
        <authorList>
            <person name="Cuomo C.A."/>
            <person name="Schwartz I.S."/>
            <person name="Kenyon C."/>
            <person name="de Hoog G.S."/>
            <person name="Govender N.P."/>
            <person name="Botha A."/>
            <person name="Moreno L."/>
            <person name="de Vries M."/>
            <person name="Munoz J.F."/>
            <person name="Stielow J.B."/>
        </authorList>
    </citation>
    <scope>NUCLEOTIDE SEQUENCE [LARGE SCALE GENOMIC DNA]</scope>
    <source>
        <strain evidence="1 2">CBS 136260</strain>
    </source>
</reference>
<proteinExistence type="predicted"/>